<keyword evidence="1" id="KW-1133">Transmembrane helix</keyword>
<keyword evidence="1" id="KW-0472">Membrane</keyword>
<organism evidence="3 4">
    <name type="scientific">Mucilaginibacter hurinus</name>
    <dbReference type="NCBI Taxonomy" id="2201324"/>
    <lineage>
        <taxon>Bacteria</taxon>
        <taxon>Pseudomonadati</taxon>
        <taxon>Bacteroidota</taxon>
        <taxon>Sphingobacteriia</taxon>
        <taxon>Sphingobacteriales</taxon>
        <taxon>Sphingobacteriaceae</taxon>
        <taxon>Mucilaginibacter</taxon>
    </lineage>
</organism>
<feature type="domain" description="EamA" evidence="2">
    <location>
        <begin position="145"/>
        <end position="279"/>
    </location>
</feature>
<feature type="transmembrane region" description="Helical" evidence="1">
    <location>
        <begin position="116"/>
        <end position="135"/>
    </location>
</feature>
<feature type="transmembrane region" description="Helical" evidence="1">
    <location>
        <begin position="174"/>
        <end position="194"/>
    </location>
</feature>
<dbReference type="EMBL" id="QGDC01000005">
    <property type="protein sequence ID" value="RCH54802.1"/>
    <property type="molecule type" value="Genomic_DNA"/>
</dbReference>
<evidence type="ECO:0000259" key="2">
    <source>
        <dbReference type="Pfam" id="PF00892"/>
    </source>
</evidence>
<proteinExistence type="predicted"/>
<name>A0A367GMT2_9SPHI</name>
<feature type="transmembrane region" description="Helical" evidence="1">
    <location>
        <begin position="31"/>
        <end position="50"/>
    </location>
</feature>
<dbReference type="RefSeq" id="WP_114005128.1">
    <property type="nucleotide sequence ID" value="NZ_QGDC01000005.1"/>
</dbReference>
<keyword evidence="1" id="KW-0812">Transmembrane</keyword>
<feature type="transmembrane region" description="Helical" evidence="1">
    <location>
        <begin position="206"/>
        <end position="225"/>
    </location>
</feature>
<dbReference type="Gene3D" id="1.10.3730.20">
    <property type="match status" value="1"/>
</dbReference>
<dbReference type="OrthoDB" id="1523209at2"/>
<comment type="caution">
    <text evidence="3">The sequence shown here is derived from an EMBL/GenBank/DDBJ whole genome shotgun (WGS) entry which is preliminary data.</text>
</comment>
<feature type="transmembrane region" description="Helical" evidence="1">
    <location>
        <begin position="7"/>
        <end position="25"/>
    </location>
</feature>
<feature type="transmembrane region" description="Helical" evidence="1">
    <location>
        <begin position="262"/>
        <end position="280"/>
    </location>
</feature>
<accession>A0A367GMT2</accession>
<feature type="domain" description="EamA" evidence="2">
    <location>
        <begin position="9"/>
        <end position="133"/>
    </location>
</feature>
<dbReference type="PANTHER" id="PTHR22911">
    <property type="entry name" value="ACYL-MALONYL CONDENSING ENZYME-RELATED"/>
    <property type="match status" value="1"/>
</dbReference>
<gene>
    <name evidence="3" type="ORF">DJ568_09975</name>
</gene>
<dbReference type="InterPro" id="IPR037185">
    <property type="entry name" value="EmrE-like"/>
</dbReference>
<dbReference type="Proteomes" id="UP000253209">
    <property type="component" value="Unassembled WGS sequence"/>
</dbReference>
<feature type="transmembrane region" description="Helical" evidence="1">
    <location>
        <begin position="141"/>
        <end position="162"/>
    </location>
</feature>
<dbReference type="AlphaFoldDB" id="A0A367GMT2"/>
<dbReference type="GO" id="GO:0016020">
    <property type="term" value="C:membrane"/>
    <property type="evidence" value="ECO:0007669"/>
    <property type="project" value="InterPro"/>
</dbReference>
<evidence type="ECO:0000313" key="4">
    <source>
        <dbReference type="Proteomes" id="UP000253209"/>
    </source>
</evidence>
<feature type="transmembrane region" description="Helical" evidence="1">
    <location>
        <begin position="86"/>
        <end position="109"/>
    </location>
</feature>
<evidence type="ECO:0000313" key="3">
    <source>
        <dbReference type="EMBL" id="RCH54802.1"/>
    </source>
</evidence>
<keyword evidence="4" id="KW-1185">Reference proteome</keyword>
<reference evidence="3 4" key="1">
    <citation type="submission" date="2018-05" db="EMBL/GenBank/DDBJ databases">
        <title>Mucilaginibacter hurinus sp. nov., isolated from briquette warehouse soil.</title>
        <authorList>
            <person name="Choi L."/>
        </authorList>
    </citation>
    <scope>NUCLEOTIDE SEQUENCE [LARGE SCALE GENOMIC DNA]</scope>
    <source>
        <strain evidence="3 4">ZR32</strain>
    </source>
</reference>
<dbReference type="Pfam" id="PF00892">
    <property type="entry name" value="EamA"/>
    <property type="match status" value="2"/>
</dbReference>
<feature type="transmembrane region" description="Helical" evidence="1">
    <location>
        <begin position="62"/>
        <end position="80"/>
    </location>
</feature>
<sequence length="290" mass="32112">MKLNPKVALVAGLLFISFYPIFIKLADEPPFTAAFYRIFTGWLFLLPYCLKYKLYRISRKDMWMAMLAGVIFAADIATWNMSMSKISATISTLVACCAPVWVGLISWLVLKKKSSWLFWLGTIVSIVGMVVLVGYQNVLNLHINAGILLATLTSFFYALYILVSKGVLRRLKPVTFMFYSMIGAGIFLLGGALLQGDELICFSGSSWFYFIAMGVMSQVLGWLSLSHALKYLPPTEVSITLLSQTVTTGLLAVWLLNENLDTAEIIGSSIVLVGIAITFLKPNNANKIVN</sequence>
<evidence type="ECO:0000256" key="1">
    <source>
        <dbReference type="SAM" id="Phobius"/>
    </source>
</evidence>
<protein>
    <recommendedName>
        <fullName evidence="2">EamA domain-containing protein</fullName>
    </recommendedName>
</protein>
<dbReference type="SUPFAM" id="SSF103481">
    <property type="entry name" value="Multidrug resistance efflux transporter EmrE"/>
    <property type="match status" value="2"/>
</dbReference>
<feature type="transmembrane region" description="Helical" evidence="1">
    <location>
        <begin position="237"/>
        <end position="256"/>
    </location>
</feature>
<dbReference type="InterPro" id="IPR000620">
    <property type="entry name" value="EamA_dom"/>
</dbReference>